<evidence type="ECO:0000313" key="2">
    <source>
        <dbReference type="EMBL" id="KAK0603084.1"/>
    </source>
</evidence>
<keyword evidence="3" id="KW-1185">Reference proteome</keyword>
<dbReference type="Pfam" id="PF12776">
    <property type="entry name" value="Myb_DNA-bind_3"/>
    <property type="match status" value="1"/>
</dbReference>
<sequence length="303" mass="35051">MPKKPKIKHVDGEELRKDTVKWSEQMDIVLIDALLEQQVNGNRVDGTFTTTAYNNVLKVCREKLNYPFDKEHLKNRMKTLKTNFNTCHDLFKGLSGFAWNQNNKLFEAEPEVWNSLVEVKPNAKKWKHTPIHHYDKLSELFAKDRANGEGAVSAKEKVQQWEREGSPNYVVDVEHLDEVNNTCSEFFSPQYNSQLVSASKGIKRKASMLESLDKHLENVQSGMNNVADAIREGNKIVERGQPHRHSEQEVYDELINIGVPEQLQLDGYLFLIDSESKKRAFFAVPSERRYELLLKLMYPTNRS</sequence>
<comment type="caution">
    <text evidence="2">The sequence shown here is derived from an EMBL/GenBank/DDBJ whole genome shotgun (WGS) entry which is preliminary data.</text>
</comment>
<dbReference type="EMBL" id="JAUESC010000002">
    <property type="protein sequence ID" value="KAK0603084.1"/>
    <property type="molecule type" value="Genomic_DNA"/>
</dbReference>
<protein>
    <recommendedName>
        <fullName evidence="1">Myb/SANT-like domain-containing protein</fullName>
    </recommendedName>
</protein>
<accession>A0AA39VYI6</accession>
<evidence type="ECO:0000313" key="3">
    <source>
        <dbReference type="Proteomes" id="UP001168877"/>
    </source>
</evidence>
<dbReference type="InterPro" id="IPR024752">
    <property type="entry name" value="Myb/SANT-like_dom"/>
</dbReference>
<feature type="domain" description="Myb/SANT-like" evidence="1">
    <location>
        <begin position="21"/>
        <end position="114"/>
    </location>
</feature>
<proteinExistence type="predicted"/>
<dbReference type="PANTHER" id="PTHR46929:SF4">
    <property type="entry name" value="MYB_SANT-LIKE DOMAIN-CONTAINING PROTEIN"/>
    <property type="match status" value="1"/>
</dbReference>
<evidence type="ECO:0000259" key="1">
    <source>
        <dbReference type="Pfam" id="PF12776"/>
    </source>
</evidence>
<dbReference type="AlphaFoldDB" id="A0AA39VYI6"/>
<reference evidence="2" key="1">
    <citation type="journal article" date="2022" name="Plant J.">
        <title>Strategies of tolerance reflected in two North American maple genomes.</title>
        <authorList>
            <person name="McEvoy S.L."/>
            <person name="Sezen U.U."/>
            <person name="Trouern-Trend A."/>
            <person name="McMahon S.M."/>
            <person name="Schaberg P.G."/>
            <person name="Yang J."/>
            <person name="Wegrzyn J.L."/>
            <person name="Swenson N.G."/>
        </authorList>
    </citation>
    <scope>NUCLEOTIDE SEQUENCE</scope>
    <source>
        <strain evidence="2">NS2018</strain>
    </source>
</reference>
<gene>
    <name evidence="2" type="ORF">LWI29_001240</name>
</gene>
<dbReference type="PANTHER" id="PTHR46929">
    <property type="entry name" value="EXPRESSED PROTEIN"/>
    <property type="match status" value="1"/>
</dbReference>
<reference evidence="2" key="2">
    <citation type="submission" date="2023-06" db="EMBL/GenBank/DDBJ databases">
        <authorList>
            <person name="Swenson N.G."/>
            <person name="Wegrzyn J.L."/>
            <person name="Mcevoy S.L."/>
        </authorList>
    </citation>
    <scope>NUCLEOTIDE SEQUENCE</scope>
    <source>
        <strain evidence="2">NS2018</strain>
        <tissue evidence="2">Leaf</tissue>
    </source>
</reference>
<name>A0AA39VYI6_ACESA</name>
<dbReference type="Proteomes" id="UP001168877">
    <property type="component" value="Unassembled WGS sequence"/>
</dbReference>
<organism evidence="2 3">
    <name type="scientific">Acer saccharum</name>
    <name type="common">Sugar maple</name>
    <dbReference type="NCBI Taxonomy" id="4024"/>
    <lineage>
        <taxon>Eukaryota</taxon>
        <taxon>Viridiplantae</taxon>
        <taxon>Streptophyta</taxon>
        <taxon>Embryophyta</taxon>
        <taxon>Tracheophyta</taxon>
        <taxon>Spermatophyta</taxon>
        <taxon>Magnoliopsida</taxon>
        <taxon>eudicotyledons</taxon>
        <taxon>Gunneridae</taxon>
        <taxon>Pentapetalae</taxon>
        <taxon>rosids</taxon>
        <taxon>malvids</taxon>
        <taxon>Sapindales</taxon>
        <taxon>Sapindaceae</taxon>
        <taxon>Hippocastanoideae</taxon>
        <taxon>Acereae</taxon>
        <taxon>Acer</taxon>
    </lineage>
</organism>